<dbReference type="EMBL" id="ML992680">
    <property type="protein sequence ID" value="KAF2210705.1"/>
    <property type="molecule type" value="Genomic_DNA"/>
</dbReference>
<reference evidence="1" key="1">
    <citation type="journal article" date="2020" name="Stud. Mycol.">
        <title>101 Dothideomycetes genomes: a test case for predicting lifestyles and emergence of pathogens.</title>
        <authorList>
            <person name="Haridas S."/>
            <person name="Albert R."/>
            <person name="Binder M."/>
            <person name="Bloem J."/>
            <person name="Labutti K."/>
            <person name="Salamov A."/>
            <person name="Andreopoulos B."/>
            <person name="Baker S."/>
            <person name="Barry K."/>
            <person name="Bills G."/>
            <person name="Bluhm B."/>
            <person name="Cannon C."/>
            <person name="Castanera R."/>
            <person name="Culley D."/>
            <person name="Daum C."/>
            <person name="Ezra D."/>
            <person name="Gonzalez J."/>
            <person name="Henrissat B."/>
            <person name="Kuo A."/>
            <person name="Liang C."/>
            <person name="Lipzen A."/>
            <person name="Lutzoni F."/>
            <person name="Magnuson J."/>
            <person name="Mondo S."/>
            <person name="Nolan M."/>
            <person name="Ohm R."/>
            <person name="Pangilinan J."/>
            <person name="Park H.-J."/>
            <person name="Ramirez L."/>
            <person name="Alfaro M."/>
            <person name="Sun H."/>
            <person name="Tritt A."/>
            <person name="Yoshinaga Y."/>
            <person name="Zwiers L.-H."/>
            <person name="Turgeon B."/>
            <person name="Goodwin S."/>
            <person name="Spatafora J."/>
            <person name="Crous P."/>
            <person name="Grigoriev I."/>
        </authorList>
    </citation>
    <scope>NUCLEOTIDE SEQUENCE</scope>
    <source>
        <strain evidence="1">SCOH1-5</strain>
    </source>
</reference>
<dbReference type="Proteomes" id="UP000799539">
    <property type="component" value="Unassembled WGS sequence"/>
</dbReference>
<proteinExistence type="predicted"/>
<name>A0A6A6FBG9_9PEZI</name>
<protein>
    <submittedName>
        <fullName evidence="1">Uncharacterized protein</fullName>
    </submittedName>
</protein>
<sequence>MNLIAKRQAVFEAVESLRHRLRHEIYKSRPVSKYWAEIVGSSPSIRTKLFLRISKPTGEVRRIIKHWGLWPFARPLQGLRGYHAVSSTHSLFSPWLQEELNTFSSPRIVLGGDETIAVYSDLLRTPETNPIAFRHACLAASIQFRCLYFRPRDSKSAFRLLRKP</sequence>
<evidence type="ECO:0000313" key="2">
    <source>
        <dbReference type="Proteomes" id="UP000799539"/>
    </source>
</evidence>
<evidence type="ECO:0000313" key="1">
    <source>
        <dbReference type="EMBL" id="KAF2210705.1"/>
    </source>
</evidence>
<organism evidence="1 2">
    <name type="scientific">Cercospora zeae-maydis SCOH1-5</name>
    <dbReference type="NCBI Taxonomy" id="717836"/>
    <lineage>
        <taxon>Eukaryota</taxon>
        <taxon>Fungi</taxon>
        <taxon>Dikarya</taxon>
        <taxon>Ascomycota</taxon>
        <taxon>Pezizomycotina</taxon>
        <taxon>Dothideomycetes</taxon>
        <taxon>Dothideomycetidae</taxon>
        <taxon>Mycosphaerellales</taxon>
        <taxon>Mycosphaerellaceae</taxon>
        <taxon>Cercospora</taxon>
    </lineage>
</organism>
<gene>
    <name evidence="1" type="ORF">CERZMDRAFT_99313</name>
</gene>
<dbReference type="AlphaFoldDB" id="A0A6A6FBG9"/>
<keyword evidence="2" id="KW-1185">Reference proteome</keyword>
<accession>A0A6A6FBG9</accession>